<dbReference type="Gene3D" id="3.30.559.30">
    <property type="entry name" value="Nonribosomal peptide synthetase, condensation domain"/>
    <property type="match status" value="2"/>
</dbReference>
<dbReference type="FunFam" id="3.30.300.30:FF:000010">
    <property type="entry name" value="Enterobactin synthetase component F"/>
    <property type="match status" value="1"/>
</dbReference>
<feature type="domain" description="Carrier" evidence="5">
    <location>
        <begin position="970"/>
        <end position="1045"/>
    </location>
</feature>
<dbReference type="InterPro" id="IPR009081">
    <property type="entry name" value="PP-bd_ACP"/>
</dbReference>
<feature type="region of interest" description="Disordered" evidence="4">
    <location>
        <begin position="20"/>
        <end position="40"/>
    </location>
</feature>
<dbReference type="PROSITE" id="PS00012">
    <property type="entry name" value="PHOSPHOPANTETHEINE"/>
    <property type="match status" value="2"/>
</dbReference>
<dbReference type="EMBL" id="ACZI02000003">
    <property type="protein sequence ID" value="EFV14753.1"/>
    <property type="molecule type" value="Genomic_DNA"/>
</dbReference>
<dbReference type="GO" id="GO:0005829">
    <property type="term" value="C:cytosol"/>
    <property type="evidence" value="ECO:0007669"/>
    <property type="project" value="TreeGrafter"/>
</dbReference>
<dbReference type="Gene3D" id="3.30.300.30">
    <property type="match status" value="1"/>
</dbReference>
<dbReference type="InterPro" id="IPR020845">
    <property type="entry name" value="AMP-binding_CS"/>
</dbReference>
<dbReference type="Pfam" id="PF00550">
    <property type="entry name" value="PP-binding"/>
    <property type="match status" value="2"/>
</dbReference>
<dbReference type="FunFam" id="1.10.1200.10:FF:000016">
    <property type="entry name" value="Non-ribosomal peptide synthase"/>
    <property type="match status" value="1"/>
</dbReference>
<dbReference type="GO" id="GO:0072330">
    <property type="term" value="P:monocarboxylic acid biosynthetic process"/>
    <property type="evidence" value="ECO:0007669"/>
    <property type="project" value="UniProtKB-ARBA"/>
</dbReference>
<dbReference type="SMART" id="SM00823">
    <property type="entry name" value="PKS_PP"/>
    <property type="match status" value="2"/>
</dbReference>
<protein>
    <submittedName>
        <fullName evidence="6">Amino acid adenylation domain-containing protein</fullName>
    </submittedName>
</protein>
<dbReference type="HOGENOM" id="CLU_000022_51_2_11"/>
<dbReference type="GO" id="GO:0031177">
    <property type="term" value="F:phosphopantetheine binding"/>
    <property type="evidence" value="ECO:0007669"/>
    <property type="project" value="InterPro"/>
</dbReference>
<name>E5XLS5_SEGRC</name>
<dbReference type="InterPro" id="IPR020806">
    <property type="entry name" value="PKS_PP-bd"/>
</dbReference>
<dbReference type="Pfam" id="PF00501">
    <property type="entry name" value="AMP-binding"/>
    <property type="match status" value="1"/>
</dbReference>
<accession>E5XLS5</accession>
<dbReference type="UniPathway" id="UPA00011"/>
<dbReference type="InterPro" id="IPR000873">
    <property type="entry name" value="AMP-dep_synth/lig_dom"/>
</dbReference>
<dbReference type="PROSITE" id="PS00455">
    <property type="entry name" value="AMP_BINDING"/>
    <property type="match status" value="1"/>
</dbReference>
<keyword evidence="2" id="KW-0596">Phosphopantetheine</keyword>
<dbReference type="Proteomes" id="UP000004816">
    <property type="component" value="Unassembled WGS sequence"/>
</dbReference>
<dbReference type="SUPFAM" id="SSF52777">
    <property type="entry name" value="CoA-dependent acyltransferases"/>
    <property type="match status" value="4"/>
</dbReference>
<dbReference type="STRING" id="679197.HMPREF9336_00444"/>
<dbReference type="InterPro" id="IPR023213">
    <property type="entry name" value="CAT-like_dom_sf"/>
</dbReference>
<evidence type="ECO:0000256" key="1">
    <source>
        <dbReference type="ARBA" id="ARBA00001957"/>
    </source>
</evidence>
<dbReference type="Gene3D" id="3.30.559.10">
    <property type="entry name" value="Chloramphenicol acetyltransferase-like domain"/>
    <property type="match status" value="2"/>
</dbReference>
<evidence type="ECO:0000256" key="4">
    <source>
        <dbReference type="SAM" id="MobiDB-lite"/>
    </source>
</evidence>
<dbReference type="GO" id="GO:0044550">
    <property type="term" value="P:secondary metabolite biosynthetic process"/>
    <property type="evidence" value="ECO:0007669"/>
    <property type="project" value="UniProtKB-ARBA"/>
</dbReference>
<dbReference type="PANTHER" id="PTHR45527:SF1">
    <property type="entry name" value="FATTY ACID SYNTHASE"/>
    <property type="match status" value="1"/>
</dbReference>
<dbReference type="RefSeq" id="WP_007467403.1">
    <property type="nucleotide sequence ID" value="NZ_KI391954.1"/>
</dbReference>
<dbReference type="CDD" id="cd05930">
    <property type="entry name" value="A_NRPS"/>
    <property type="match status" value="1"/>
</dbReference>
<dbReference type="CDD" id="cd19540">
    <property type="entry name" value="LCL_NRPS-like"/>
    <property type="match status" value="1"/>
</dbReference>
<dbReference type="Pfam" id="PF00668">
    <property type="entry name" value="Condensation"/>
    <property type="match status" value="2"/>
</dbReference>
<dbReference type="InterPro" id="IPR010071">
    <property type="entry name" value="AA_adenyl_dom"/>
</dbReference>
<dbReference type="Pfam" id="PF13193">
    <property type="entry name" value="AMP-binding_C"/>
    <property type="match status" value="1"/>
</dbReference>
<proteinExistence type="predicted"/>
<dbReference type="SMART" id="SM01294">
    <property type="entry name" value="PKS_PP_betabranch"/>
    <property type="match status" value="1"/>
</dbReference>
<dbReference type="GO" id="GO:0043041">
    <property type="term" value="P:amino acid activation for nonribosomal peptide biosynthetic process"/>
    <property type="evidence" value="ECO:0007669"/>
    <property type="project" value="TreeGrafter"/>
</dbReference>
<dbReference type="InterPro" id="IPR036736">
    <property type="entry name" value="ACP-like_sf"/>
</dbReference>
<dbReference type="Gene3D" id="3.40.50.980">
    <property type="match status" value="2"/>
</dbReference>
<comment type="caution">
    <text evidence="6">The sequence shown here is derived from an EMBL/GenBank/DDBJ whole genome shotgun (WGS) entry which is preliminary data.</text>
</comment>
<dbReference type="NCBIfam" id="TIGR01733">
    <property type="entry name" value="AA-adenyl-dom"/>
    <property type="match status" value="1"/>
</dbReference>
<dbReference type="InterPro" id="IPR006162">
    <property type="entry name" value="Ppantetheine_attach_site"/>
</dbReference>
<gene>
    <name evidence="6" type="ORF">HMPREF9336_00444</name>
</gene>
<dbReference type="PANTHER" id="PTHR45527">
    <property type="entry name" value="NONRIBOSOMAL PEPTIDE SYNTHETASE"/>
    <property type="match status" value="1"/>
</dbReference>
<evidence type="ECO:0000313" key="7">
    <source>
        <dbReference type="Proteomes" id="UP000004816"/>
    </source>
</evidence>
<reference evidence="6 7" key="1">
    <citation type="journal article" date="2011" name="Stand. Genomic Sci.">
        <title>High quality draft genome sequence of Segniliparus rugosus CDC 945(T)= (ATCC BAA-974(T)).</title>
        <authorList>
            <person name="Earl A.M."/>
            <person name="Desjardins C.A."/>
            <person name="Fitzgerald M.G."/>
            <person name="Arachchi H.M."/>
            <person name="Zeng Q."/>
            <person name="Mehta T."/>
            <person name="Griggs A."/>
            <person name="Birren B.W."/>
            <person name="Toney N.C."/>
            <person name="Carr J."/>
            <person name="Posey J."/>
            <person name="Butler W.R."/>
        </authorList>
    </citation>
    <scope>NUCLEOTIDE SEQUENCE [LARGE SCALE GENOMIC DNA]</scope>
    <source>
        <strain evidence="7">ATCC BAA-974 / DSM 45345 / CCUG 50838 / CIP 108380 / JCM 13579 / CDC 945</strain>
    </source>
</reference>
<evidence type="ECO:0000256" key="3">
    <source>
        <dbReference type="ARBA" id="ARBA00022553"/>
    </source>
</evidence>
<dbReference type="eggNOG" id="COG1020">
    <property type="taxonomic scope" value="Bacteria"/>
</dbReference>
<keyword evidence="3" id="KW-0597">Phosphoprotein</keyword>
<dbReference type="SUPFAM" id="SSF47336">
    <property type="entry name" value="ACP-like"/>
    <property type="match status" value="2"/>
</dbReference>
<dbReference type="PROSITE" id="PS50075">
    <property type="entry name" value="CARRIER"/>
    <property type="match status" value="2"/>
</dbReference>
<dbReference type="SUPFAM" id="SSF56801">
    <property type="entry name" value="Acetyl-CoA synthetase-like"/>
    <property type="match status" value="1"/>
</dbReference>
<dbReference type="InterPro" id="IPR045851">
    <property type="entry name" value="AMP-bd_C_sf"/>
</dbReference>
<dbReference type="FunFam" id="2.30.38.10:FF:000001">
    <property type="entry name" value="Non-ribosomal peptide synthetase PvdI"/>
    <property type="match status" value="1"/>
</dbReference>
<dbReference type="FunFam" id="3.40.50.980:FF:000001">
    <property type="entry name" value="Non-ribosomal peptide synthetase"/>
    <property type="match status" value="1"/>
</dbReference>
<dbReference type="GO" id="GO:0008610">
    <property type="term" value="P:lipid biosynthetic process"/>
    <property type="evidence" value="ECO:0007669"/>
    <property type="project" value="UniProtKB-ARBA"/>
</dbReference>
<feature type="region of interest" description="Disordered" evidence="4">
    <location>
        <begin position="222"/>
        <end position="243"/>
    </location>
</feature>
<dbReference type="InterPro" id="IPR001242">
    <property type="entry name" value="Condensation_dom"/>
</dbReference>
<dbReference type="Gene3D" id="1.10.1200.10">
    <property type="entry name" value="ACP-like"/>
    <property type="match status" value="2"/>
</dbReference>
<evidence type="ECO:0000256" key="2">
    <source>
        <dbReference type="ARBA" id="ARBA00022450"/>
    </source>
</evidence>
<comment type="cofactor">
    <cofactor evidence="1">
        <name>pantetheine 4'-phosphate</name>
        <dbReference type="ChEBI" id="CHEBI:47942"/>
    </cofactor>
</comment>
<keyword evidence="7" id="KW-1185">Reference proteome</keyword>
<dbReference type="OrthoDB" id="2472181at2"/>
<organism evidence="6 7">
    <name type="scientific">Segniliparus rugosus (strain ATCC BAA-974 / DSM 45345 / CCUG 50838 / CIP 108380 / JCM 13579 / CDC 945)</name>
    <dbReference type="NCBI Taxonomy" id="679197"/>
    <lineage>
        <taxon>Bacteria</taxon>
        <taxon>Bacillati</taxon>
        <taxon>Actinomycetota</taxon>
        <taxon>Actinomycetes</taxon>
        <taxon>Mycobacteriales</taxon>
        <taxon>Segniliparaceae</taxon>
        <taxon>Segniliparus</taxon>
    </lineage>
</organism>
<evidence type="ECO:0000259" key="5">
    <source>
        <dbReference type="PROSITE" id="PS50075"/>
    </source>
</evidence>
<feature type="compositionally biased region" description="Low complexity" evidence="4">
    <location>
        <begin position="222"/>
        <end position="237"/>
    </location>
</feature>
<dbReference type="InterPro" id="IPR025110">
    <property type="entry name" value="AMP-bd_C"/>
</dbReference>
<feature type="region of interest" description="Disordered" evidence="4">
    <location>
        <begin position="949"/>
        <end position="971"/>
    </location>
</feature>
<dbReference type="FunFam" id="3.40.50.12780:FF:000012">
    <property type="entry name" value="Non-ribosomal peptide synthetase"/>
    <property type="match status" value="1"/>
</dbReference>
<dbReference type="GO" id="GO:0003824">
    <property type="term" value="F:catalytic activity"/>
    <property type="evidence" value="ECO:0007669"/>
    <property type="project" value="InterPro"/>
</dbReference>
<dbReference type="Gene3D" id="2.30.38.10">
    <property type="entry name" value="Luciferase, Domain 3"/>
    <property type="match status" value="1"/>
</dbReference>
<evidence type="ECO:0000313" key="6">
    <source>
        <dbReference type="EMBL" id="EFV14753.1"/>
    </source>
</evidence>
<sequence length="1607" mass="171541">MPEDLLERRRELLRRRLAEQGLTARAEQAPPSGPSAAQRRMWLAQNQDPESSTLNICLGFRLVGDLDAVELGRAVAEVSRRHEALRTTFELGADGELRSQVHEELSPAFALHDLSELSEPQSRAQRLQVLARRDFARPFDLSAESPLRVSVFRLGPDEHVLALTAHHIAWDDDSWSVFFHDVDVAYRGGELPPPEPEPEASPASAQSVAYWRDELARLPEPLELPGAAGAGSGSSPRANRHEVEAPAELAARLEEFADEVGATSFMVLLAAFAATVRRHCPAQGAEAENVSEFFVSVPVGGRGGSGSRIGYFGNVLLLRCSVDAADSLRSLARRTRELCLAAFAHQDLDLSEAVAVGAKGSAEAARVGFSVRGAGECLRIGGMAAERIDLRSPVTQLPLSVAVEQGASGAVIEVEHRVDVVPDEVAAGFARRYARLLAGALAEPDRPLSQIDLLGAERAEEIACSCGAPAAPEARLLHVLIEERIAAAPDAVALVWDGGESRYGELGARANRLARWLVGRGVGAEDVVALQLGVCVEFIPAVLAVLKAGGAFVPVDPAYPRERIEHMLSDARPKLVLDAKALAEAEAEAEGLADHDLDDTDRARPLRPENLAYIVYTSGSTGKPKGVAVAHREIAAHMRGMADNYGLGAEDRLVQLTSVSFDASFFEIFTPLIVGASVVVPEPGVATDVPALGALVARHGVTVMHMVPSLLDAILALPEASALRTLRRVPVGGEALSGELVAKAGALWGVELDNFYGPTEAVVCATGQIGVRPAGAALAPIGKPLAGARAYLLDDALELVPSGVVGEIYLGGEHLARGYLGSPALTAERFVADPFCQGARMYRTGDLARRNAAGQLEFVGRADEQVKIRGFRIELGEVAAAVAAHPDVAQCVVVAADLPGAGKSLVAYVTPSEGSLEVAQIKAQAATVLPAHMRPAVVMQVDRIPLTPSGKLDRKALPEPQAATSVEFRPPATEDERRLAEIFASVLGVERVGADDSFFDLGGHSLLATRLVARIRAEFGFEVPVRAPFDAPTPAELAAMLTTCRQSAEGAALTRRPRPERVPLSYAQLAIWFQQRLVGGTVLNIPFAARLTGPLDVAALAAAFGDVLERHEVLRTTFPEADGVPYQLVLPPAPFEFSADVADHVFDLARELPIRAGLVRNGAEEHVLTIVVHHIAADHWSAGVLFADLSAAYQARLGGRAPTWEPLAAQYADFALWQQERFAGSGRDGKPESAEHFDYWVEALAGAPRRIDVAHDKPRPPVLGVAGGSVEASVPFAVVGRLRELARAESASEFMVLQAAVALLLRQFGAGEDIPIGSPVSGRSDLGADGLVGVFANMVVLRADVSGDPTARELVRRSRRVSLDAYQHQDLPIERLVETISPQRSRSYNPLFQVMMHYREAETELPAFGEHLAAQMLRLPFGTAYLDLSFNFFTSAEEVSASIVYNTDLYERATAQRLLAELLRVLEVFADDPDSRVGASAGAPLAPAPVIEESYDDSPPATPTERTLAALLEELLEIDDIRRGDGFFALGGDSVLSVQWARRANDAGLALTPQMVFEHASLSGLAAAVDAADPAQEQNGDRSHAPMSVSGLSEDMLASLAESWQAP</sequence>
<feature type="domain" description="Carrier" evidence="5">
    <location>
        <begin position="1499"/>
        <end position="1573"/>
    </location>
</feature>
<feature type="region of interest" description="Disordered" evidence="4">
    <location>
        <begin position="1571"/>
        <end position="1591"/>
    </location>
</feature>